<gene>
    <name evidence="1" type="ORF">CES85_2223</name>
</gene>
<evidence type="ECO:0000313" key="1">
    <source>
        <dbReference type="EMBL" id="ASV85838.1"/>
    </source>
</evidence>
<dbReference type="AlphaFoldDB" id="A0A248UGN8"/>
<accession>A0A248UGN8</accession>
<organism evidence="1 2">
    <name type="scientific">Ochrobactrum quorumnocens</name>
    <dbReference type="NCBI Taxonomy" id="271865"/>
    <lineage>
        <taxon>Bacteria</taxon>
        <taxon>Pseudomonadati</taxon>
        <taxon>Pseudomonadota</taxon>
        <taxon>Alphaproteobacteria</taxon>
        <taxon>Hyphomicrobiales</taxon>
        <taxon>Brucellaceae</taxon>
        <taxon>Brucella/Ochrobactrum group</taxon>
        <taxon>Ochrobactrum</taxon>
    </lineage>
</organism>
<evidence type="ECO:0000313" key="2">
    <source>
        <dbReference type="Proteomes" id="UP000215256"/>
    </source>
</evidence>
<dbReference type="KEGG" id="och:CES85_2223"/>
<protein>
    <submittedName>
        <fullName evidence="1">Uncharacterized protein</fullName>
    </submittedName>
</protein>
<reference evidence="1 2" key="1">
    <citation type="submission" date="2017-07" db="EMBL/GenBank/DDBJ databases">
        <title>Phylogenetic study on the rhizospheric bacterium Ochrobactrum sp. A44.</title>
        <authorList>
            <person name="Krzyzanowska D.M."/>
            <person name="Ossowicki A."/>
            <person name="Rajewska M."/>
            <person name="Maciag T."/>
            <person name="Kaczynski Z."/>
            <person name="Czerwicka M."/>
            <person name="Jafra S."/>
        </authorList>
    </citation>
    <scope>NUCLEOTIDE SEQUENCE [LARGE SCALE GENOMIC DNA]</scope>
    <source>
        <strain evidence="1 2">A44</strain>
    </source>
</reference>
<name>A0A248UGN8_9HYPH</name>
<sequence length="55" mass="6179">MRIEKTSLNSGSIWQIQNCHLDIHPGSANSQLQGAEKRIRCAFSIVRWSNIPKSA</sequence>
<dbReference type="Proteomes" id="UP000215256">
    <property type="component" value="Chromosome 1"/>
</dbReference>
<proteinExistence type="predicted"/>
<dbReference type="EMBL" id="CP022604">
    <property type="protein sequence ID" value="ASV85838.1"/>
    <property type="molecule type" value="Genomic_DNA"/>
</dbReference>